<dbReference type="HAMAP" id="MF_00340">
    <property type="entry name" value="Ribosomal_bL32"/>
    <property type="match status" value="1"/>
</dbReference>
<gene>
    <name evidence="6" type="primary">rpl32</name>
</gene>
<name>A0A4D6WVR8_9FLOR</name>
<dbReference type="PANTHER" id="PTHR36083">
    <property type="entry name" value="50S RIBOSOMAL PROTEIN L32, CHLOROPLASTIC"/>
    <property type="match status" value="1"/>
</dbReference>
<evidence type="ECO:0000256" key="1">
    <source>
        <dbReference type="ARBA" id="ARBA00008560"/>
    </source>
</evidence>
<comment type="similarity">
    <text evidence="1">Belongs to the bacterial ribosomal protein bL32 family.</text>
</comment>
<geneLocation type="plastid" evidence="6"/>
<dbReference type="Pfam" id="PF01783">
    <property type="entry name" value="Ribosomal_L32p"/>
    <property type="match status" value="1"/>
</dbReference>
<reference evidence="6" key="2">
    <citation type="submission" date="2019-04" db="EMBL/GenBank/DDBJ databases">
        <authorList>
            <person name="Pasella M."/>
        </authorList>
    </citation>
    <scope>NUCLEOTIDE SEQUENCE</scope>
    <source>
        <strain evidence="6">TZ0704</strain>
    </source>
</reference>
<dbReference type="InterPro" id="IPR044958">
    <property type="entry name" value="Ribosomal_bL32_plant/cyanobact"/>
</dbReference>
<sequence>MAVPKKRTSKSKSKKAQWKKKALYETQKALSLSKSLLSDKPNSFVYLNSKSILNS</sequence>
<dbReference type="PANTHER" id="PTHR36083:SF1">
    <property type="entry name" value="LARGE RIBOSOMAL SUBUNIT PROTEIN BL32C"/>
    <property type="match status" value="1"/>
</dbReference>
<proteinExistence type="inferred from homology"/>
<evidence type="ECO:0000256" key="5">
    <source>
        <dbReference type="ARBA" id="ARBA00035431"/>
    </source>
</evidence>
<dbReference type="GO" id="GO:0006412">
    <property type="term" value="P:translation"/>
    <property type="evidence" value="ECO:0007669"/>
    <property type="project" value="InterPro"/>
</dbReference>
<keyword evidence="3" id="KW-0687">Ribonucleoprotein</keyword>
<evidence type="ECO:0000313" key="6">
    <source>
        <dbReference type="EMBL" id="QCI06460.1"/>
    </source>
</evidence>
<organism evidence="6">
    <name type="scientific">Dictyurus purpurascens</name>
    <dbReference type="NCBI Taxonomy" id="189649"/>
    <lineage>
        <taxon>Eukaryota</taxon>
        <taxon>Rhodophyta</taxon>
        <taxon>Florideophyceae</taxon>
        <taxon>Rhodymeniophycidae</taxon>
        <taxon>Ceramiales</taxon>
        <taxon>Dasyaceae</taxon>
        <taxon>Dictyurus</taxon>
    </lineage>
</organism>
<dbReference type="AlphaFoldDB" id="A0A4D6WVR8"/>
<accession>A0A4D6WVR8</accession>
<dbReference type="GO" id="GO:0003735">
    <property type="term" value="F:structural constituent of ribosome"/>
    <property type="evidence" value="ECO:0007669"/>
    <property type="project" value="InterPro"/>
</dbReference>
<protein>
    <recommendedName>
        <fullName evidence="4">Large ribosomal subunit protein bL32c</fullName>
    </recommendedName>
    <alternativeName>
        <fullName evidence="5">50S ribosomal protein L32, chloroplastic</fullName>
    </alternativeName>
</protein>
<keyword evidence="6" id="KW-0934">Plastid</keyword>
<dbReference type="EMBL" id="MK814652">
    <property type="protein sequence ID" value="QCI06460.1"/>
    <property type="molecule type" value="Genomic_DNA"/>
</dbReference>
<evidence type="ECO:0000256" key="3">
    <source>
        <dbReference type="ARBA" id="ARBA00023274"/>
    </source>
</evidence>
<evidence type="ECO:0000256" key="4">
    <source>
        <dbReference type="ARBA" id="ARBA00035280"/>
    </source>
</evidence>
<evidence type="ECO:0000256" key="2">
    <source>
        <dbReference type="ARBA" id="ARBA00022980"/>
    </source>
</evidence>
<dbReference type="InterPro" id="IPR002677">
    <property type="entry name" value="Ribosomal_bL32"/>
</dbReference>
<dbReference type="GO" id="GO:0015934">
    <property type="term" value="C:large ribosomal subunit"/>
    <property type="evidence" value="ECO:0007669"/>
    <property type="project" value="InterPro"/>
</dbReference>
<keyword evidence="2 6" id="KW-0689">Ribosomal protein</keyword>
<reference evidence="6" key="1">
    <citation type="journal article" date="2019" name="Mol. Phylogenet. Evol.">
        <title>Morphological evolution and classification of the red algal order Ceramiales inferred using plastid phylogenomics.</title>
        <authorList>
            <person name="Diaz-Tapia P."/>
            <person name="Pasella M.M."/>
            <person name="Verbruggen H."/>
            <person name="Maggs C.A."/>
        </authorList>
    </citation>
    <scope>NUCLEOTIDE SEQUENCE</scope>
    <source>
        <strain evidence="6">TZ0704</strain>
    </source>
</reference>